<comment type="similarity">
    <text evidence="1">Belongs to the type-B carboxylesterase/lipase family.</text>
</comment>
<dbReference type="PROSITE" id="PS50088">
    <property type="entry name" value="ANK_REPEAT"/>
    <property type="match status" value="2"/>
</dbReference>
<dbReference type="InterPro" id="IPR002110">
    <property type="entry name" value="Ankyrin_rpt"/>
</dbReference>
<dbReference type="GO" id="GO:0016787">
    <property type="term" value="F:hydrolase activity"/>
    <property type="evidence" value="ECO:0007669"/>
    <property type="project" value="UniProtKB-KW"/>
</dbReference>
<organism evidence="7 8">
    <name type="scientific">Fusarium gaditjirri</name>
    <dbReference type="NCBI Taxonomy" id="282569"/>
    <lineage>
        <taxon>Eukaryota</taxon>
        <taxon>Fungi</taxon>
        <taxon>Dikarya</taxon>
        <taxon>Ascomycota</taxon>
        <taxon>Pezizomycotina</taxon>
        <taxon>Sordariomycetes</taxon>
        <taxon>Hypocreomycetidae</taxon>
        <taxon>Hypocreales</taxon>
        <taxon>Nectriaceae</taxon>
        <taxon>Fusarium</taxon>
        <taxon>Fusarium nisikadoi species complex</taxon>
    </lineage>
</organism>
<dbReference type="Gene3D" id="3.60.130.10">
    <property type="entry name" value="Clavaminate synthase-like"/>
    <property type="match status" value="1"/>
</dbReference>
<dbReference type="InterPro" id="IPR042098">
    <property type="entry name" value="TauD-like_sf"/>
</dbReference>
<keyword evidence="4" id="KW-0040">ANK repeat</keyword>
<reference evidence="7" key="1">
    <citation type="journal article" date="2020" name="BMC Genomics">
        <title>Correction to: Identification and distribution of gene clusters required for synthesis of sphingolipid metabolism inhibitors in diverse species of the filamentous fungus Fusarium.</title>
        <authorList>
            <person name="Kim H.S."/>
            <person name="Lohmar J.M."/>
            <person name="Busman M."/>
            <person name="Brown D.W."/>
            <person name="Naumann T.A."/>
            <person name="Divon H.H."/>
            <person name="Lysoe E."/>
            <person name="Uhlig S."/>
            <person name="Proctor R.H."/>
        </authorList>
    </citation>
    <scope>NUCLEOTIDE SEQUENCE</scope>
    <source>
        <strain evidence="7">NRRL 45417</strain>
    </source>
</reference>
<feature type="domain" description="TauD/TfdA-like" evidence="6">
    <location>
        <begin position="148"/>
        <end position="223"/>
    </location>
</feature>
<dbReference type="Pfam" id="PF12796">
    <property type="entry name" value="Ank_2"/>
    <property type="match status" value="1"/>
</dbReference>
<reference evidence="7" key="2">
    <citation type="submission" date="2020-05" db="EMBL/GenBank/DDBJ databases">
        <authorList>
            <person name="Kim H.-S."/>
            <person name="Proctor R.H."/>
            <person name="Brown D.W."/>
        </authorList>
    </citation>
    <scope>NUCLEOTIDE SEQUENCE</scope>
    <source>
        <strain evidence="7">NRRL 45417</strain>
    </source>
</reference>
<evidence type="ECO:0000259" key="6">
    <source>
        <dbReference type="Pfam" id="PF02668"/>
    </source>
</evidence>
<evidence type="ECO:0000313" key="8">
    <source>
        <dbReference type="Proteomes" id="UP000604273"/>
    </source>
</evidence>
<evidence type="ECO:0000313" key="7">
    <source>
        <dbReference type="EMBL" id="KAF4953210.1"/>
    </source>
</evidence>
<evidence type="ECO:0008006" key="9">
    <source>
        <dbReference type="Google" id="ProtNLM"/>
    </source>
</evidence>
<dbReference type="Proteomes" id="UP000604273">
    <property type="component" value="Unassembled WGS sequence"/>
</dbReference>
<keyword evidence="2" id="KW-0378">Hydrolase</keyword>
<proteinExistence type="inferred from homology"/>
<sequence>MEACYGTRSFPQLIDLPGAWHGDHFSNESEYVYHLSSDQVKEIENALFHFKALGLDGDLICRQNFPLPTVGKSLDRIRLDVHEGKGFGLVRGLNPSEHTAEDLTMMYLGIQSYIANRRGRQDEKGNMLVSIIATRHLKSIMLNFGRVPLIGNPNHPRPAHLPRISMKQLKALEDVEHTAREIQLEIETKPGDIHFINNLFILHKRDSFKNGDGIAEKRHLVRMRLRDDELGWNLPESLRKEWSDAFDQESDRLWHIDPMPEGYFPLRSLRDHSSMAEAFGIAAGAVGFISLLVQITSGINKLRDIANSAESAPDEIQSIMRELEFLVYIMHDANDKAPSQIDPILQHCQTNCDQVVRDLDALNRILETGSKRNAKGKVSRILAFRHWKKNVEDLRRDIREAKVNLIMFTFSQLGIRWAAVVQLYIVTTSGRYSFRPSIEVERVMPYTSPGFEILWKIRNLMISFEDGREELIRLHRTDPTFPNHVDPSGRSYIEALLMVPALAPFERKYRYKLLELFMSEFGMTRGTENSRFLSDCVHWIGDAPHLELLEILLDLGFNAPAIDIQRWPEPCSPDWYASAVAADPFFVEYIRLLWFAEMSALHEAVLCDSPDSVRKWISRSEKDKRNALGQTPLHLATSKPDYLRILIDAGYDLDARDNYGITPLMYAAGTNQEEAVLMLIEADSDLNATDFKWNRNFMYYAGQRKHWNLILKVLDTIESHVGKHVAEGWAEFATYLFVVIFPVKDSGISLDQLLAKCGTVNFIYDDENDRNRCLLHDIRSTAEFEALLANGFRLVNHTDSNGQHPLMAAADRCDYVLNVNLLSILFSELWKHYVSFSKTTLMFSQETLVGALVHHRAAFQRHYFNRTLRDAGIHMFLCGHWNGLVLYQNIEEKVKQKQSFYHLSEGRSMTICKPLPDEDIDEILDEESAFIEDLESEMNQSSRKEYNALLDDWFVQIKASLDTAYIEAAKEGQDYDVVRPGWKVDHYHETFVFVPGPFRRMDPRSDVTRQFSKTSDVIQYRGIPYGRVPRRFAAPEKLDRYPRFLDCTNFGPRCPQVAVDVGHLLRIPPDHTFPDEPEDEFKCTNLDVVLPDRGPDVENSNLPVLVWIHGRFYVEPLLSEAKHGTGGSQAVTFGSAASGVCDMSKIVADSTRLGKPIIAVSVQYRLNVFAIGSGEGPPNLALRDQELALQWVLDHIAGFGGDPDMITLAGESAGAIYCHAHLVANARVRQVILSSGSLFLSPPQPRQLVESLRDKISTNLKDMDRTLDLETASASQVVEAVRRSGLQSFFLEWEESFHAWQTKTGSAKKLLLSDVTKEGAIYQAGVWSTDPNDIAKAFDASEQYGDELKRRYHIYPDRPSSCKTGALDFINDYKYLLPVQRLEKSFKDANKPVFRCLIDEANPWQPSSGAHHAVDLVLLFGGFDLSFSPSAERVGQAMREAWVKFIYGGEPWPEAAEKYYGFGPHGSLKTLEDWEVQSRRRVGLAEKLSEMESSLLDKTSFRLAAGKVSLLN</sequence>
<dbReference type="SUPFAM" id="SSF51197">
    <property type="entry name" value="Clavaminate synthase-like"/>
    <property type="match status" value="1"/>
</dbReference>
<dbReference type="Pfam" id="PF00135">
    <property type="entry name" value="COesterase"/>
    <property type="match status" value="1"/>
</dbReference>
<gene>
    <name evidence="7" type="ORF">FGADI_6185</name>
</gene>
<dbReference type="PROSITE" id="PS50297">
    <property type="entry name" value="ANK_REP_REGION"/>
    <property type="match status" value="1"/>
</dbReference>
<dbReference type="SMART" id="SM00248">
    <property type="entry name" value="ANK"/>
    <property type="match status" value="5"/>
</dbReference>
<accession>A0A8H4WX36</accession>
<dbReference type="InterPro" id="IPR002018">
    <property type="entry name" value="CarbesteraseB"/>
</dbReference>
<dbReference type="InterPro" id="IPR003819">
    <property type="entry name" value="TauD/TfdA-like"/>
</dbReference>
<dbReference type="Pfam" id="PF02668">
    <property type="entry name" value="TauD"/>
    <property type="match status" value="1"/>
</dbReference>
<protein>
    <recommendedName>
        <fullName evidence="9">Carboxylesterase type B domain-containing protein</fullName>
    </recommendedName>
</protein>
<comment type="caution">
    <text evidence="7">The sequence shown here is derived from an EMBL/GenBank/DDBJ whole genome shotgun (WGS) entry which is preliminary data.</text>
</comment>
<dbReference type="PANTHER" id="PTHR43142:SF5">
    <property type="entry name" value="CARBOXYLIC ESTER HYDROLASE"/>
    <property type="match status" value="1"/>
</dbReference>
<evidence type="ECO:0000256" key="4">
    <source>
        <dbReference type="PROSITE-ProRule" id="PRU00023"/>
    </source>
</evidence>
<evidence type="ECO:0000256" key="2">
    <source>
        <dbReference type="ARBA" id="ARBA00022801"/>
    </source>
</evidence>
<dbReference type="Gene3D" id="1.25.40.20">
    <property type="entry name" value="Ankyrin repeat-containing domain"/>
    <property type="match status" value="1"/>
</dbReference>
<dbReference type="GO" id="GO:0016491">
    <property type="term" value="F:oxidoreductase activity"/>
    <property type="evidence" value="ECO:0007669"/>
    <property type="project" value="UniProtKB-KW"/>
</dbReference>
<evidence type="ECO:0000256" key="3">
    <source>
        <dbReference type="ARBA" id="ARBA00023002"/>
    </source>
</evidence>
<dbReference type="PANTHER" id="PTHR43142">
    <property type="entry name" value="CARBOXYLIC ESTER HYDROLASE"/>
    <property type="match status" value="1"/>
</dbReference>
<dbReference type="Gene3D" id="3.40.50.1820">
    <property type="entry name" value="alpha/beta hydrolase"/>
    <property type="match status" value="1"/>
</dbReference>
<dbReference type="SUPFAM" id="SSF53474">
    <property type="entry name" value="alpha/beta-Hydrolases"/>
    <property type="match status" value="1"/>
</dbReference>
<dbReference type="PROSITE" id="PS00122">
    <property type="entry name" value="CARBOXYLESTERASE_B_1"/>
    <property type="match status" value="1"/>
</dbReference>
<feature type="repeat" description="ANK" evidence="4">
    <location>
        <begin position="628"/>
        <end position="658"/>
    </location>
</feature>
<dbReference type="InterPro" id="IPR019826">
    <property type="entry name" value="Carboxylesterase_B_AS"/>
</dbReference>
<dbReference type="EMBL" id="JABFAI010000140">
    <property type="protein sequence ID" value="KAF4953210.1"/>
    <property type="molecule type" value="Genomic_DNA"/>
</dbReference>
<evidence type="ECO:0000256" key="1">
    <source>
        <dbReference type="ARBA" id="ARBA00005964"/>
    </source>
</evidence>
<dbReference type="SUPFAM" id="SSF48403">
    <property type="entry name" value="Ankyrin repeat"/>
    <property type="match status" value="1"/>
</dbReference>
<dbReference type="InterPro" id="IPR029058">
    <property type="entry name" value="AB_hydrolase_fold"/>
</dbReference>
<keyword evidence="8" id="KW-1185">Reference proteome</keyword>
<dbReference type="InterPro" id="IPR036770">
    <property type="entry name" value="Ankyrin_rpt-contain_sf"/>
</dbReference>
<feature type="repeat" description="ANK" evidence="4">
    <location>
        <begin position="659"/>
        <end position="691"/>
    </location>
</feature>
<keyword evidence="3" id="KW-0560">Oxidoreductase</keyword>
<feature type="domain" description="Carboxylesterase type B" evidence="5">
    <location>
        <begin position="1012"/>
        <end position="1458"/>
    </location>
</feature>
<dbReference type="OrthoDB" id="3200163at2759"/>
<name>A0A8H4WX36_9HYPO</name>
<evidence type="ECO:0000259" key="5">
    <source>
        <dbReference type="Pfam" id="PF00135"/>
    </source>
</evidence>